<accession>A0A1I0VJI9</accession>
<protein>
    <submittedName>
        <fullName evidence="2">Sporulation protein YunB</fullName>
    </submittedName>
</protein>
<dbReference type="NCBIfam" id="TIGR02832">
    <property type="entry name" value="spo_yunB"/>
    <property type="match status" value="1"/>
</dbReference>
<dbReference type="EMBL" id="FOKI01000002">
    <property type="protein sequence ID" value="SFA76482.1"/>
    <property type="molecule type" value="Genomic_DNA"/>
</dbReference>
<keyword evidence="1" id="KW-1133">Transmembrane helix</keyword>
<keyword evidence="3" id="KW-1185">Reference proteome</keyword>
<dbReference type="Pfam" id="PF09560">
    <property type="entry name" value="Spore_YunB"/>
    <property type="match status" value="1"/>
</dbReference>
<dbReference type="InterPro" id="IPR014197">
    <property type="entry name" value="Sporulation_prot_YunB"/>
</dbReference>
<proteinExistence type="predicted"/>
<organism evidence="2 3">
    <name type="scientific">Clostridium frigidicarnis</name>
    <dbReference type="NCBI Taxonomy" id="84698"/>
    <lineage>
        <taxon>Bacteria</taxon>
        <taxon>Bacillati</taxon>
        <taxon>Bacillota</taxon>
        <taxon>Clostridia</taxon>
        <taxon>Eubacteriales</taxon>
        <taxon>Clostridiaceae</taxon>
        <taxon>Clostridium</taxon>
    </lineage>
</organism>
<dbReference type="Proteomes" id="UP000198619">
    <property type="component" value="Unassembled WGS sequence"/>
</dbReference>
<dbReference type="RefSeq" id="WP_090038280.1">
    <property type="nucleotide sequence ID" value="NZ_FOKI01000002.1"/>
</dbReference>
<dbReference type="PIRSF" id="PIRSF021383">
    <property type="entry name" value="YunB"/>
    <property type="match status" value="1"/>
</dbReference>
<dbReference type="STRING" id="84698.SAMN04488528_1002116"/>
<feature type="transmembrane region" description="Helical" evidence="1">
    <location>
        <begin position="26"/>
        <end position="44"/>
    </location>
</feature>
<name>A0A1I0VJI9_9CLOT</name>
<evidence type="ECO:0000313" key="3">
    <source>
        <dbReference type="Proteomes" id="UP000198619"/>
    </source>
</evidence>
<sequence length="237" mass="26590">MKKPIVRRSIVKRATRNKVKINKSKVVFILIIMAVILIFNTVLYEFDKKVMPRVMTIGDAEMRAKAIFILNDNISKIFKDNFNYGDIIKVDKNEAGDITMIRADTLKMNTLATEVALNSQKDLREIGAVGIKIPLGYVLNNNIIANLGPDIGIKMKPVGDIQVTYSSEFESAGINQTRHRIYLHLSTRLKVNVPLKSTDLEVKHEIPICETIIIGKIPNTNLQMDGGTTESLIKTKP</sequence>
<evidence type="ECO:0000313" key="2">
    <source>
        <dbReference type="EMBL" id="SFA76482.1"/>
    </source>
</evidence>
<dbReference type="AlphaFoldDB" id="A0A1I0VJI9"/>
<evidence type="ECO:0000256" key="1">
    <source>
        <dbReference type="SAM" id="Phobius"/>
    </source>
</evidence>
<dbReference type="OrthoDB" id="1649278at2"/>
<keyword evidence="1" id="KW-0472">Membrane</keyword>
<keyword evidence="1" id="KW-0812">Transmembrane</keyword>
<reference evidence="2 3" key="1">
    <citation type="submission" date="2016-10" db="EMBL/GenBank/DDBJ databases">
        <authorList>
            <person name="de Groot N.N."/>
        </authorList>
    </citation>
    <scope>NUCLEOTIDE SEQUENCE [LARGE SCALE GENOMIC DNA]</scope>
    <source>
        <strain evidence="2 3">DSM 12271</strain>
    </source>
</reference>
<gene>
    <name evidence="2" type="ORF">SAMN04488528_1002116</name>
</gene>